<evidence type="ECO:0000313" key="3">
    <source>
        <dbReference type="EMBL" id="GLQ90212.1"/>
    </source>
</evidence>
<dbReference type="SUPFAM" id="SSF52980">
    <property type="entry name" value="Restriction endonuclease-like"/>
    <property type="match status" value="1"/>
</dbReference>
<keyword evidence="1" id="KW-0472">Membrane</keyword>
<protein>
    <submittedName>
        <fullName evidence="3">Membrane protein</fullName>
    </submittedName>
</protein>
<feature type="transmembrane region" description="Helical" evidence="1">
    <location>
        <begin position="92"/>
        <end position="109"/>
    </location>
</feature>
<dbReference type="Proteomes" id="UP001156627">
    <property type="component" value="Unassembled WGS sequence"/>
</dbReference>
<dbReference type="PANTHER" id="PTHR30015">
    <property type="entry name" value="MRR RESTRICTION SYSTEM PROTEIN"/>
    <property type="match status" value="1"/>
</dbReference>
<evidence type="ECO:0000256" key="1">
    <source>
        <dbReference type="SAM" id="Phobius"/>
    </source>
</evidence>
<evidence type="ECO:0000259" key="2">
    <source>
        <dbReference type="Pfam" id="PF04471"/>
    </source>
</evidence>
<feature type="domain" description="Restriction endonuclease type IV Mrr" evidence="2">
    <location>
        <begin position="128"/>
        <end position="237"/>
    </location>
</feature>
<reference evidence="4" key="1">
    <citation type="journal article" date="2019" name="Int. J. Syst. Evol. Microbiol.">
        <title>The Global Catalogue of Microorganisms (GCM) 10K type strain sequencing project: providing services to taxonomists for standard genome sequencing and annotation.</title>
        <authorList>
            <consortium name="The Broad Institute Genomics Platform"/>
            <consortium name="The Broad Institute Genome Sequencing Center for Infectious Disease"/>
            <person name="Wu L."/>
            <person name="Ma J."/>
        </authorList>
    </citation>
    <scope>NUCLEOTIDE SEQUENCE [LARGE SCALE GENOMIC DNA]</scope>
    <source>
        <strain evidence="4">NBRC 111981</strain>
    </source>
</reference>
<dbReference type="Gene3D" id="3.40.1350.10">
    <property type="match status" value="1"/>
</dbReference>
<feature type="transmembrane region" description="Helical" evidence="1">
    <location>
        <begin position="51"/>
        <end position="72"/>
    </location>
</feature>
<sequence>MARFLLNVTDRFRESASKPYKEKADAREGAVGRRKHDGIEVVSKLPWQAGIVLGVAGYAAMRYGLAWCMTMFGGPVGQALGNSLADGAYAPAAWLLLIACWLAALISYLDGRRRHHLLASQSGLRSLSAMDWREFEMLVGEAFRRQGYKVREIGLGGADGGVDLILHKDSATILVQCKQWRTKLVDVRVVREMYGLLMHHRADAVKIVAIGHYTDDAQRFVHGKPIELIAGDALLAMVRECRVTARPPKPVKAA</sequence>
<accession>A0ABQ5XGY0</accession>
<dbReference type="PANTHER" id="PTHR30015:SF7">
    <property type="entry name" value="TYPE IV METHYL-DIRECTED RESTRICTION ENZYME ECOKMRR"/>
    <property type="match status" value="1"/>
</dbReference>
<gene>
    <name evidence="3" type="ORF">GCM10007898_37870</name>
</gene>
<dbReference type="InterPro" id="IPR052906">
    <property type="entry name" value="Type_IV_Methyl-Rstrct_Enzyme"/>
</dbReference>
<dbReference type="InterPro" id="IPR011856">
    <property type="entry name" value="tRNA_endonuc-like_dom_sf"/>
</dbReference>
<proteinExistence type="predicted"/>
<comment type="caution">
    <text evidence="3">The sequence shown here is derived from an EMBL/GenBank/DDBJ whole genome shotgun (WGS) entry which is preliminary data.</text>
</comment>
<keyword evidence="1" id="KW-1133">Transmembrane helix</keyword>
<keyword evidence="1" id="KW-0812">Transmembrane</keyword>
<dbReference type="Pfam" id="PF04471">
    <property type="entry name" value="Mrr_cat"/>
    <property type="match status" value="1"/>
</dbReference>
<dbReference type="InterPro" id="IPR011335">
    <property type="entry name" value="Restrct_endonuc-II-like"/>
</dbReference>
<dbReference type="InterPro" id="IPR007560">
    <property type="entry name" value="Restrct_endonuc_IV_Mrr"/>
</dbReference>
<keyword evidence="4" id="KW-1185">Reference proteome</keyword>
<evidence type="ECO:0000313" key="4">
    <source>
        <dbReference type="Proteomes" id="UP001156627"/>
    </source>
</evidence>
<dbReference type="EMBL" id="BSOA01000048">
    <property type="protein sequence ID" value="GLQ90212.1"/>
    <property type="molecule type" value="Genomic_DNA"/>
</dbReference>
<organism evidence="3 4">
    <name type="scientific">Dyella flagellata</name>
    <dbReference type="NCBI Taxonomy" id="1867833"/>
    <lineage>
        <taxon>Bacteria</taxon>
        <taxon>Pseudomonadati</taxon>
        <taxon>Pseudomonadota</taxon>
        <taxon>Gammaproteobacteria</taxon>
        <taxon>Lysobacterales</taxon>
        <taxon>Rhodanobacteraceae</taxon>
        <taxon>Dyella</taxon>
    </lineage>
</organism>
<name>A0ABQ5XGY0_9GAMM</name>